<keyword evidence="2" id="KW-0067">ATP-binding</keyword>
<gene>
    <name evidence="4" type="ORF">BABINDRAFT_159227</name>
</gene>
<proteinExistence type="predicted"/>
<dbReference type="AlphaFoldDB" id="A0A1E3R035"/>
<dbReference type="GO" id="GO:0005783">
    <property type="term" value="C:endoplasmic reticulum"/>
    <property type="evidence" value="ECO:0007669"/>
    <property type="project" value="TreeGrafter"/>
</dbReference>
<dbReference type="Pfam" id="PF00501">
    <property type="entry name" value="AMP-binding"/>
    <property type="match status" value="1"/>
</dbReference>
<dbReference type="OrthoDB" id="1700726at2759"/>
<evidence type="ECO:0000256" key="2">
    <source>
        <dbReference type="ARBA" id="ARBA00022840"/>
    </source>
</evidence>
<dbReference type="RefSeq" id="XP_018988030.1">
    <property type="nucleotide sequence ID" value="XM_019127539.1"/>
</dbReference>
<dbReference type="GO" id="GO:0004467">
    <property type="term" value="F:long-chain fatty acid-CoA ligase activity"/>
    <property type="evidence" value="ECO:0007669"/>
    <property type="project" value="TreeGrafter"/>
</dbReference>
<dbReference type="EMBL" id="KV454426">
    <property type="protein sequence ID" value="ODQ82702.1"/>
    <property type="molecule type" value="Genomic_DNA"/>
</dbReference>
<dbReference type="Proteomes" id="UP000094336">
    <property type="component" value="Unassembled WGS sequence"/>
</dbReference>
<organism evidence="4 5">
    <name type="scientific">Babjeviella inositovora NRRL Y-12698</name>
    <dbReference type="NCBI Taxonomy" id="984486"/>
    <lineage>
        <taxon>Eukaryota</taxon>
        <taxon>Fungi</taxon>
        <taxon>Dikarya</taxon>
        <taxon>Ascomycota</taxon>
        <taxon>Saccharomycotina</taxon>
        <taxon>Pichiomycetes</taxon>
        <taxon>Serinales incertae sedis</taxon>
        <taxon>Babjeviella</taxon>
    </lineage>
</organism>
<dbReference type="GeneID" id="30145392"/>
<dbReference type="InterPro" id="IPR042099">
    <property type="entry name" value="ANL_N_sf"/>
</dbReference>
<evidence type="ECO:0000259" key="3">
    <source>
        <dbReference type="Pfam" id="PF00501"/>
    </source>
</evidence>
<dbReference type="PANTHER" id="PTHR43272:SF33">
    <property type="entry name" value="AMP-BINDING DOMAIN-CONTAINING PROTEIN-RELATED"/>
    <property type="match status" value="1"/>
</dbReference>
<reference evidence="5" key="1">
    <citation type="submission" date="2016-05" db="EMBL/GenBank/DDBJ databases">
        <title>Comparative genomics of biotechnologically important yeasts.</title>
        <authorList>
            <consortium name="DOE Joint Genome Institute"/>
            <person name="Riley R."/>
            <person name="Haridas S."/>
            <person name="Wolfe K.H."/>
            <person name="Lopes M.R."/>
            <person name="Hittinger C.T."/>
            <person name="Goker M."/>
            <person name="Salamov A."/>
            <person name="Wisecaver J."/>
            <person name="Long T.M."/>
            <person name="Aerts A.L."/>
            <person name="Barry K."/>
            <person name="Choi C."/>
            <person name="Clum A."/>
            <person name="Coughlan A.Y."/>
            <person name="Deshpande S."/>
            <person name="Douglass A.P."/>
            <person name="Hanson S.J."/>
            <person name="Klenk H.-P."/>
            <person name="Labutti K."/>
            <person name="Lapidus A."/>
            <person name="Lindquist E."/>
            <person name="Lipzen A."/>
            <person name="Meier-Kolthoff J.P."/>
            <person name="Ohm R.A."/>
            <person name="Otillar R.P."/>
            <person name="Pangilinan J."/>
            <person name="Peng Y."/>
            <person name="Rokas A."/>
            <person name="Rosa C.A."/>
            <person name="Scheuner C."/>
            <person name="Sibirny A.A."/>
            <person name="Slot J.C."/>
            <person name="Stielow J.B."/>
            <person name="Sun H."/>
            <person name="Kurtzman C.P."/>
            <person name="Blackwell M."/>
            <person name="Grigoriev I.V."/>
            <person name="Jeffries T.W."/>
        </authorList>
    </citation>
    <scope>NUCLEOTIDE SEQUENCE [LARGE SCALE GENOMIC DNA]</scope>
    <source>
        <strain evidence="5">NRRL Y-12698</strain>
    </source>
</reference>
<dbReference type="InterPro" id="IPR000873">
    <property type="entry name" value="AMP-dep_synth/lig_dom"/>
</dbReference>
<dbReference type="STRING" id="984486.A0A1E3R035"/>
<dbReference type="GO" id="GO:0016020">
    <property type="term" value="C:membrane"/>
    <property type="evidence" value="ECO:0007669"/>
    <property type="project" value="TreeGrafter"/>
</dbReference>
<evidence type="ECO:0000256" key="1">
    <source>
        <dbReference type="ARBA" id="ARBA00022741"/>
    </source>
</evidence>
<dbReference type="Gene3D" id="3.40.50.12780">
    <property type="entry name" value="N-terminal domain of ligase-like"/>
    <property type="match status" value="1"/>
</dbReference>
<feature type="domain" description="AMP-dependent synthetase/ligase" evidence="3">
    <location>
        <begin position="107"/>
        <end position="526"/>
    </location>
</feature>
<dbReference type="GO" id="GO:0005524">
    <property type="term" value="F:ATP binding"/>
    <property type="evidence" value="ECO:0007669"/>
    <property type="project" value="UniProtKB-KW"/>
</dbReference>
<protein>
    <recommendedName>
        <fullName evidence="3">AMP-dependent synthetase/ligase domain-containing protein</fullName>
    </recommendedName>
</protein>
<dbReference type="SUPFAM" id="SSF56801">
    <property type="entry name" value="Acetyl-CoA synthetase-like"/>
    <property type="match status" value="1"/>
</dbReference>
<name>A0A1E3R035_9ASCO</name>
<sequence length="733" mass="82003">MPESYPTTFPPNFQEKTSVREYTQTQLPLDHVTIKGNYQVPNTTCENGSPVFRNKLCQSTKGNHLVTSVHPRLTTLYDVFNVAMESYPTHNCLGSKTPSQKAFLCNTFAEVGLLRDQFGAGIMSLMKGGLSADQDDSHVITFYAPNCLEWIVADLSCVAYGIPTAPLYDTLGPGVIEHIVETTQSLVMLLSPAQLSSVLHLAGKNKLSSTKVLILTDIADLLTLSLEVCGEANRLSIKLVTFTEVCVLGSLKPMTHIPPTPDTLYTISFTSGTVGMPKGVELTHQNAIAGIATLYTTVTKPSPLYTPASNCYRSLCFLPLAHVFQKLIFYFELSIGGTIYLPSVPNDLNQIFKDIALIKPTHMVGVPRVFNRIESGIARKLETANLLTKIIYQKCIIYKDQKFMDGKHVTNHWLYDRRFTHKIKAVLGLENVRLMATGSAPMLPETIQSMRYLLNTEVVQGYGLTESFGPITVQLANDEINPVSSGFISATTEFQLRDYPENNYIWKKNRSGELYLRGPQITARYYKDPEKTKESISADGWYRTGDIATLDELGRVRVVDRAKNIFKLSFGEYISPEKVENVYLKSNASLMTQVYVYGDPLQSFLVAIVVLQENACLELLQRSLSKVLAKIRFMDESNMTELNSNVDLRRLLLRHMNKNAFASGSLNGMERLKNIKLFFNHISESGERNSGENYGFTVENGLLTPTLKTKRMNARARFSTEFEEMYAEGDLTV</sequence>
<keyword evidence="5" id="KW-1185">Reference proteome</keyword>
<dbReference type="PANTHER" id="PTHR43272">
    <property type="entry name" value="LONG-CHAIN-FATTY-ACID--COA LIGASE"/>
    <property type="match status" value="1"/>
</dbReference>
<evidence type="ECO:0000313" key="5">
    <source>
        <dbReference type="Proteomes" id="UP000094336"/>
    </source>
</evidence>
<keyword evidence="1" id="KW-0547">Nucleotide-binding</keyword>
<accession>A0A1E3R035</accession>
<evidence type="ECO:0000313" key="4">
    <source>
        <dbReference type="EMBL" id="ODQ82702.1"/>
    </source>
</evidence>